<feature type="compositionally biased region" description="Low complexity" evidence="1">
    <location>
        <begin position="308"/>
        <end position="318"/>
    </location>
</feature>
<evidence type="ECO:0000256" key="1">
    <source>
        <dbReference type="SAM" id="MobiDB-lite"/>
    </source>
</evidence>
<accession>A0A1H7PCI6</accession>
<organism evidence="2 3">
    <name type="scientific">Streptacidiphilus jiangxiensis</name>
    <dbReference type="NCBI Taxonomy" id="235985"/>
    <lineage>
        <taxon>Bacteria</taxon>
        <taxon>Bacillati</taxon>
        <taxon>Actinomycetota</taxon>
        <taxon>Actinomycetes</taxon>
        <taxon>Kitasatosporales</taxon>
        <taxon>Streptomycetaceae</taxon>
        <taxon>Streptacidiphilus</taxon>
    </lineage>
</organism>
<sequence length="318" mass="33042">MSVRSREDGRLSGPGDYGTNGPDAFGARPSRQALRRRLTASACGFSDRAWAGSGGTETIAARARPIRRAIRTLGRALAAVFGGRTCRSSAACPSRVSSAFRACAAGAPWRRGVPVRSPWDATPAWCVPPDGRRTGLLGRSVSTLARSLKGPSTLRGGSAPTVERPGEPLSRVCSRGSSPWLSAKQAARAAALPCAFVLVSLGLVATGSPTTPLCVSLPRQDEKGWWGGVRVLGRGGWGLFSMPKPTTVAPPSSFQCHACSQPPGTAATTPLPPATSKMSFPTSAGSRATADVPDPQVLIIPRPRPGRARGSARGTRRS</sequence>
<feature type="region of interest" description="Disordered" evidence="1">
    <location>
        <begin position="258"/>
        <end position="318"/>
    </location>
</feature>
<evidence type="ECO:0000313" key="3">
    <source>
        <dbReference type="Proteomes" id="UP000183015"/>
    </source>
</evidence>
<feature type="region of interest" description="Disordered" evidence="1">
    <location>
        <begin position="1"/>
        <end position="29"/>
    </location>
</feature>
<feature type="compositionally biased region" description="Basic and acidic residues" evidence="1">
    <location>
        <begin position="1"/>
        <end position="10"/>
    </location>
</feature>
<feature type="compositionally biased region" description="Polar residues" evidence="1">
    <location>
        <begin position="276"/>
        <end position="286"/>
    </location>
</feature>
<dbReference type="AlphaFoldDB" id="A0A1H7PCI6"/>
<keyword evidence="3" id="KW-1185">Reference proteome</keyword>
<dbReference type="EMBL" id="FOAZ01000007">
    <property type="protein sequence ID" value="SEL32985.1"/>
    <property type="molecule type" value="Genomic_DNA"/>
</dbReference>
<feature type="region of interest" description="Disordered" evidence="1">
    <location>
        <begin position="149"/>
        <end position="169"/>
    </location>
</feature>
<reference evidence="3" key="1">
    <citation type="submission" date="2016-10" db="EMBL/GenBank/DDBJ databases">
        <authorList>
            <person name="Varghese N."/>
        </authorList>
    </citation>
    <scope>NUCLEOTIDE SEQUENCE [LARGE SCALE GENOMIC DNA]</scope>
    <source>
        <strain evidence="3">DSM 45096 / BCRC 16803 / CGMCC 4.1857 / CIP 109030 / JCM 12277 / KCTC 19219 / NBRC 100920 / 33214</strain>
    </source>
</reference>
<dbReference type="Proteomes" id="UP000183015">
    <property type="component" value="Unassembled WGS sequence"/>
</dbReference>
<proteinExistence type="predicted"/>
<protein>
    <submittedName>
        <fullName evidence="2">Uncharacterized protein</fullName>
    </submittedName>
</protein>
<gene>
    <name evidence="2" type="ORF">SAMN05414137_107302</name>
</gene>
<evidence type="ECO:0000313" key="2">
    <source>
        <dbReference type="EMBL" id="SEL32985.1"/>
    </source>
</evidence>
<name>A0A1H7PCI6_STRJI</name>